<evidence type="ECO:0000256" key="2">
    <source>
        <dbReference type="ARBA" id="ARBA00023157"/>
    </source>
</evidence>
<reference evidence="8" key="2">
    <citation type="submission" date="2011-03" db="EMBL/GenBank/DDBJ databases">
        <title>Comparative genomics and transcriptomics of Neospora caninum and Toxoplasma gondii.</title>
        <authorList>
            <person name="Reid A.J."/>
            <person name="Sohal A."/>
            <person name="Harris D."/>
            <person name="Quail M."/>
            <person name="Sanders M."/>
            <person name="Berriman M."/>
            <person name="Wastling J.M."/>
            <person name="Pain A."/>
        </authorList>
    </citation>
    <scope>NUCLEOTIDE SEQUENCE</scope>
    <source>
        <strain evidence="8">Liverpool</strain>
    </source>
</reference>
<feature type="transmembrane region" description="Helical" evidence="6">
    <location>
        <begin position="3410"/>
        <end position="3435"/>
    </location>
</feature>
<dbReference type="Gene3D" id="2.120.10.30">
    <property type="entry name" value="TolB, C-terminal domain"/>
    <property type="match status" value="1"/>
</dbReference>
<feature type="coiled-coil region" evidence="4">
    <location>
        <begin position="3792"/>
        <end position="3837"/>
    </location>
</feature>
<keyword evidence="4" id="KW-0175">Coiled coil</keyword>
<dbReference type="EMBL" id="FR823391">
    <property type="protein sequence ID" value="CBZ54547.1"/>
    <property type="molecule type" value="Genomic_DNA"/>
</dbReference>
<evidence type="ECO:0000256" key="5">
    <source>
        <dbReference type="SAM" id="MobiDB-lite"/>
    </source>
</evidence>
<dbReference type="GO" id="GO:0006508">
    <property type="term" value="P:proteolysis"/>
    <property type="evidence" value="ECO:0007669"/>
    <property type="project" value="InterPro"/>
</dbReference>
<reference evidence="8" key="1">
    <citation type="submission" date="2011-02" db="EMBL/GenBank/DDBJ databases">
        <authorList>
            <person name="Aslett M."/>
        </authorList>
    </citation>
    <scope>NUCLEOTIDE SEQUENCE</scope>
    <source>
        <strain evidence="8">Liverpool</strain>
    </source>
</reference>
<reference evidence="10" key="3">
    <citation type="journal article" date="2012" name="PLoS Pathog.">
        <title>Comparative genomics of the apicomplexan parasites Toxoplasma gondii and Neospora caninum: Coccidia differing in host range and transmission strategy.</title>
        <authorList>
            <person name="Reid A.J."/>
            <person name="Vermont S.J."/>
            <person name="Cotton J.A."/>
            <person name="Harris D."/>
            <person name="Hill-Cawthorne G.A."/>
            <person name="Konen-Waisman S."/>
            <person name="Latham S.M."/>
            <person name="Mourier T."/>
            <person name="Norton R."/>
            <person name="Quail M.A."/>
            <person name="Sanders M."/>
            <person name="Shanmugam D."/>
            <person name="Sohal A."/>
            <person name="Wasmuth J.D."/>
            <person name="Brunk B."/>
            <person name="Grigg M.E."/>
            <person name="Howard J.C."/>
            <person name="Parkinson J."/>
            <person name="Roos D.S."/>
            <person name="Trees A.J."/>
            <person name="Berriman M."/>
            <person name="Pain A."/>
            <person name="Wastling J.M."/>
        </authorList>
    </citation>
    <scope>NUCLEOTIDE SEQUENCE [LARGE SCALE GENOMIC DNA]</scope>
    <source>
        <strain evidence="10">Liverpool</strain>
    </source>
</reference>
<keyword evidence="2" id="KW-1015">Disulfide bond</keyword>
<dbReference type="Proteomes" id="UP000007494">
    <property type="component" value="Chromosome X"/>
</dbReference>
<dbReference type="InterPro" id="IPR000177">
    <property type="entry name" value="Apple"/>
</dbReference>
<dbReference type="VEuPathDB" id="ToxoDB:NCLIV_049760"/>
<dbReference type="OMA" id="TTYTMTN"/>
<protein>
    <recommendedName>
        <fullName evidence="7">Apple domain-containing protein</fullName>
    </recommendedName>
</protein>
<reference evidence="9" key="4">
    <citation type="journal article" date="2015" name="PLoS ONE">
        <title>Comprehensive Evaluation of Toxoplasma gondii VEG and Neospora caninum LIV Genomes with Tachyzoite Stage Transcriptome and Proteome Defines Novel Transcript Features.</title>
        <authorList>
            <person name="Ramaprasad A."/>
            <person name="Mourier T."/>
            <person name="Naeem R."/>
            <person name="Malas T.B."/>
            <person name="Moussa E."/>
            <person name="Panigrahi A."/>
            <person name="Vermont S.J."/>
            <person name="Otto T.D."/>
            <person name="Wastling J."/>
            <person name="Pain A."/>
        </authorList>
    </citation>
    <scope>NUCLEOTIDE SEQUENCE</scope>
    <source>
        <strain evidence="9">Liverpool</strain>
    </source>
</reference>
<name>F0VKE6_NEOCL</name>
<organism evidence="8 10">
    <name type="scientific">Neospora caninum (strain Liverpool)</name>
    <dbReference type="NCBI Taxonomy" id="572307"/>
    <lineage>
        <taxon>Eukaryota</taxon>
        <taxon>Sar</taxon>
        <taxon>Alveolata</taxon>
        <taxon>Apicomplexa</taxon>
        <taxon>Conoidasida</taxon>
        <taxon>Coccidia</taxon>
        <taxon>Eucoccidiorida</taxon>
        <taxon>Eimeriorina</taxon>
        <taxon>Sarcocystidae</taxon>
        <taxon>Neospora</taxon>
    </lineage>
</organism>
<dbReference type="Gene3D" id="3.50.4.10">
    <property type="entry name" value="Hepatocyte Growth Factor"/>
    <property type="match status" value="2"/>
</dbReference>
<dbReference type="Pfam" id="PF07699">
    <property type="entry name" value="Ephrin_rec_like"/>
    <property type="match status" value="1"/>
</dbReference>
<keyword evidence="6" id="KW-1133">Transmembrane helix</keyword>
<dbReference type="SUPFAM" id="SSF101898">
    <property type="entry name" value="NHL repeat"/>
    <property type="match status" value="1"/>
</dbReference>
<dbReference type="Pfam" id="PF00024">
    <property type="entry name" value="PAN_1"/>
    <property type="match status" value="1"/>
</dbReference>
<dbReference type="InterPro" id="IPR011641">
    <property type="entry name" value="Tyr-kin_ephrin_A/B_rcpt-like"/>
</dbReference>
<feature type="region of interest" description="Disordered" evidence="5">
    <location>
        <begin position="4173"/>
        <end position="4193"/>
    </location>
</feature>
<evidence type="ECO:0000313" key="9">
    <source>
        <dbReference type="EMBL" id="CEL69261.1"/>
    </source>
</evidence>
<keyword evidence="10" id="KW-1185">Reference proteome</keyword>
<feature type="domain" description="Apple" evidence="7">
    <location>
        <begin position="1471"/>
        <end position="1548"/>
    </location>
</feature>
<dbReference type="SUPFAM" id="SSF57184">
    <property type="entry name" value="Growth factor receptor domain"/>
    <property type="match status" value="8"/>
</dbReference>
<dbReference type="GeneID" id="13442478"/>
<dbReference type="OrthoDB" id="345093at2759"/>
<dbReference type="InParanoid" id="F0VKE6"/>
<dbReference type="SMART" id="SM01411">
    <property type="entry name" value="Ephrin_rec_like"/>
    <property type="match status" value="22"/>
</dbReference>
<gene>
    <name evidence="9" type="ORF">BN1204_049760</name>
    <name evidence="8" type="ORF">NCLIV_049760</name>
</gene>
<dbReference type="eggNOG" id="ENOG502RUD8">
    <property type="taxonomic scope" value="Eukaryota"/>
</dbReference>
<dbReference type="Pfam" id="PF14295">
    <property type="entry name" value="PAN_4"/>
    <property type="match status" value="1"/>
</dbReference>
<evidence type="ECO:0000256" key="1">
    <source>
        <dbReference type="ARBA" id="ARBA00022737"/>
    </source>
</evidence>
<keyword evidence="1" id="KW-0677">Repeat</keyword>
<dbReference type="SMART" id="SM00223">
    <property type="entry name" value="APPLE"/>
    <property type="match status" value="2"/>
</dbReference>
<dbReference type="PROSITE" id="PS51125">
    <property type="entry name" value="NHL"/>
    <property type="match status" value="1"/>
</dbReference>
<dbReference type="SUPFAM" id="SSF57414">
    <property type="entry name" value="Hairpin loop containing domain-like"/>
    <property type="match status" value="1"/>
</dbReference>
<evidence type="ECO:0000256" key="6">
    <source>
        <dbReference type="SAM" id="Phobius"/>
    </source>
</evidence>
<evidence type="ECO:0000313" key="10">
    <source>
        <dbReference type="Proteomes" id="UP000007494"/>
    </source>
</evidence>
<dbReference type="InterPro" id="IPR009030">
    <property type="entry name" value="Growth_fac_rcpt_cys_sf"/>
</dbReference>
<evidence type="ECO:0000256" key="4">
    <source>
        <dbReference type="SAM" id="Coils"/>
    </source>
</evidence>
<keyword evidence="6" id="KW-0472">Membrane</keyword>
<keyword evidence="6" id="KW-0812">Transmembrane</keyword>
<dbReference type="PANTHER" id="PTHR46104">
    <property type="entry name" value="GENE 9195-RELATED-RELATED"/>
    <property type="match status" value="1"/>
</dbReference>
<dbReference type="InterPro" id="IPR001258">
    <property type="entry name" value="NHL_repeat"/>
</dbReference>
<dbReference type="PANTHER" id="PTHR46104:SF1">
    <property type="entry name" value="GENE 9195-RELATED"/>
    <property type="match status" value="1"/>
</dbReference>
<evidence type="ECO:0000313" key="8">
    <source>
        <dbReference type="EMBL" id="CBZ54547.1"/>
    </source>
</evidence>
<evidence type="ECO:0000256" key="3">
    <source>
        <dbReference type="PROSITE-ProRule" id="PRU00504"/>
    </source>
</evidence>
<evidence type="ECO:0000259" key="7">
    <source>
        <dbReference type="PROSITE" id="PS50948"/>
    </source>
</evidence>
<dbReference type="RefSeq" id="XP_003884577.1">
    <property type="nucleotide sequence ID" value="XM_003884528.1"/>
</dbReference>
<dbReference type="Pfam" id="PF01436">
    <property type="entry name" value="NHL"/>
    <property type="match status" value="1"/>
</dbReference>
<dbReference type="InterPro" id="IPR011042">
    <property type="entry name" value="6-blade_b-propeller_TolB-like"/>
</dbReference>
<dbReference type="Gene3D" id="2.10.50.10">
    <property type="entry name" value="Tumor Necrosis Factor Receptor, subunit A, domain 2"/>
    <property type="match status" value="5"/>
</dbReference>
<dbReference type="GO" id="GO:0005576">
    <property type="term" value="C:extracellular region"/>
    <property type="evidence" value="ECO:0007669"/>
    <property type="project" value="InterPro"/>
</dbReference>
<feature type="coiled-coil region" evidence="4">
    <location>
        <begin position="4040"/>
        <end position="4093"/>
    </location>
</feature>
<feature type="region of interest" description="Disordered" evidence="5">
    <location>
        <begin position="219"/>
        <end position="261"/>
    </location>
</feature>
<accession>F0VKE6</accession>
<dbReference type="InterPro" id="IPR003609">
    <property type="entry name" value="Pan_app"/>
</dbReference>
<dbReference type="EMBL" id="LN714485">
    <property type="protein sequence ID" value="CEL69261.1"/>
    <property type="molecule type" value="Genomic_DNA"/>
</dbReference>
<feature type="repeat" description="NHL" evidence="3">
    <location>
        <begin position="2020"/>
        <end position="2051"/>
    </location>
</feature>
<proteinExistence type="predicted"/>
<dbReference type="PROSITE" id="PS50948">
    <property type="entry name" value="PAN"/>
    <property type="match status" value="1"/>
</dbReference>
<sequence length="4276" mass="458093">MEAKTSVSQAAVFDNISITDSLEGVYTLIAECTDCPNGPLVATSTPVRVLSTSEMWVLTDCGVLAPPQKQYGLEGDVDHSCVLSISLVEGGKPASLIAPVTVEVDVLDKNQRPALRPRIRVVPDEHVFVPGGDMTKSIHVEALEQHPANAAGMISHSPTGSASDQYTMLVRTRSTDHRWSEPAVRWPNGKVAHVVTAPTRESTVILPVKEQRPLVWVAERDQRHRSRSDLSSARPGEQRDTANGELGPPRHSASLKQTPQDAVPEEMLPSFLMPVQDHIAQIKWNSTEILVREGTSIHLSFHLGSRPLDSVYVSISCPSPFIKHVKDRAEVQPEDWLFGDSLILTSLPRPGYPEAQYSVSCHVSSRSEDRRYVFDSDSFSSASIDEASIFGATVQLSIYRHQCHDGSFKGFCPCPAGYVCDGATVVYKCPAGTEREFTVFVRNAEETSPVATASMGKDTAHIAGEATCNRLFRSRAGSTIVRQGLPSGWYESGYQSSTSSEVQKYRLQMQGYCGMGTYGRLYVDVTGRPGEYYATYNSTCATCPPGTFCYDVGIVKFQAYKCPAGHYCLGGDSIPVPCPPGKYNPFRGAMSSNACMTCPDGFDCESLQQKIEPELCPPGFICPFGRKKVACPAGTVNPLPASAQPDPCAGVSGWCGPEAHRLFLFCPFEIVDDEVPVVLKPPGQSALEQCERCPAGYYCPNKAGAPKPCPAGTYNPFEGASSSSECVPCPVGFQCDTEGAVYYLKRCSAGTYCNTAGAAPALCPEGTWKPGYLGNSLMHCHVCPAGAQCKQGTTAATIEKCPRGSFCSSGTYMKVEAGDEGVVKQEICAPCEPGNSCKDGFKVACGKGYYSGPGQAECNECPEGFYCPLEKTTKYLLQTYRCPDSQYCPNKGTVSRLLAMHVVSATYRSIKGAREVSDCWPCKAGEVCSQGSATPTLCAPGEYCPSGGYISLPCPKGTVSTQQGLQKSKDCDECPAGKYCSKMGATSPTGECKPGFFCESGASTLAPEGSLCPTNAFCPEGAETPGSCDDGFFIPWRGAHTKSSCVQCPAGMYCERVASGPTVVKQCHPGYYCEAGATTPTANPAPPGSYAPAGSVQPLKCLPGTFTDVEAQAECKLCAEGKLCSGLGSTREEVCPKGSYCPAATTKAVHCPQGTYGVRAGLSDTWSCTPCGSGKYCPDTGLQDDGANCAAGFHCSGGSRSIAPLTSEQGGSICRKGYFCTAGTKQPTECPRGTYNPNEGASTEADCLDCPAGSKYGLALSSNYSLCESRYKAYGNAIAGTFQDADASATCLVCPAGYACAPGSSQGPVPQHLCAAGHYCPAGTTSKTMYPCPPGFYNPNTGARSLEDCRPCPPGRYCDRFGLDAPTGDCAEGYYCSGGATSAKGQYEAQGANDGAGRYDIGCLETDKEAVAQENGVAIEGVDSGADCMARCQEDSVCKYFSWNPSKTCTLITQTFELSSCAGCVAGPKSCSSDCFFSGFDFTGTVITTYRQTRSAHLCQSRCVTNDLCSVFIYDADNTICYLKAHDALSHRVKAPNVNYIAGPNKYCGFGGTLTSICRFPAGIPGTASQICTGAEQGYADLLEAGRTCEVTRGCRGIQYLETKRLYYLRCGSVNEKLVEGGATWFPIVCGDMGLCPKGTYCPAGSARPRLCGIGKYCSDEGAGSEKGQCRAGFWCPGGYSCPSKSTTPTAVICTKGHYCPAGAAEPIPCPQGEHQPGVGQSECVACPAGKACGAATDPDDCPAGYFCPAGTVFAHQFPCPAGSYSAETGNVSSDECQPCPEGRVCDEPGTPTARVLCPQGYYCPEGTDGPHSNPCEAGQYCPAGISDPQLCSTGYFCGAERLSQPSGGCYGGFLCLSGASSPSPFDATVNGACTETIEGGECPAGNFCAPASTLDDVLQSQGQTPSSVKAPGHAIANPNQNNDIYVVDDQVVKKIDGRTEEATVRSYDLTECTIKEYRGLPTRPVGIAVDNTSTFLYIVASGAHKVVRLNLATEAVSHWLGSGQAGDNCGPGVELVDVQLNEPQDVAIDDEGYVYVADTGNKRIVMVDGLQAEPIQVVLDGVAPSPATLEKPVAVLVTQINSPFNKLKVVACNAQMTIWRIHLPSGIIAVSAGDGTTGDPVADGTLPAASLPLGIPKALGKGTQVDGQLFDVLIGDATPNGLRRLSLGASIRFLDVAPEPCPPVGDGLWRGLSICRNRVGMWTLPPKSLSLKPGCDRKLIYLARPWSEALAAVSIGTFMPYKGGRKVSECIPCPAGMYCQAVGQVVPSGRCEKAYFCPQGSTSPTEKQCPAKHYCDREEDVSNVAANTRISTTSRRDWVDPNRPEKAVDGAASAAQGWLSKNTPDGSHGVELELDAYYVISKYRIYSGDTTGANASQWLQASIPVENNDQREAEGSIMDVYTNKVQVAFNQNQVFVAEIELYGTPLPGALRATPCPPGTYQDEQGQTECKACPPGHQCPGGQTEMQGHICWEGSWLEAPFTGDVNPDLDAPPVVLNGLCPQGYYCPAGTPAPIPCPKATYAAFEGAKASGECTPCPPGYACPSKGEAVPCGSGYYCTTAAESAWPAEPQQGGICTAGHYCPEGSYQEKPCPPGAFSSQGQVECTRCTAGYYCDKSKTALVDKQCATGHFCPEGSSFQRPCPPGTFTSDKGASVCSICTPRYYCDNSALNSPSSLCEEGYVCGGGAVGSRPSNNVFVPGGEARFGACPPGHYCVPGTHEPTACSAGTYQGTTVWNQLQYRTRQTESREALVLLAGTAPRVRSPRKHVRMDNLLMPQDRENARPVRLVPHATQTARSLQAVLEASSDGNVPSDLDSDCSPCPNGKYCRAGIIAGDCAAGCMVCTVAGMAEFPAQQDIFVEVASQLLRHAQKDRPALPPAVGTQLTALSALLGYYCGAGQGALASSNVCPAGHYCPPGTGRPYPCPAGTYAPSRGSKDPSHCVPCSAGYFCSRGSAHPTGVCPAGTYCPQGTSVPQPCPAGFSCPEGAIKPASCPASSYCPGVTGKALECPLGTYCPVGAQFPEPCPAEALGSDTFQESDVAFRALLSNEKIFQESTRTCVCQKGYIYIENGIDLSDQDGKADCQEEVYDECDYGEVRDPESNCIVPDVLCDAQCGPQGGTYHPDYQRCLCAGLVTAEEVCDESCRRRAGALIIHNGNLVFTDSHGVETSVFPLDALLGDAQILAGNPYCSSNNGLGCTVVLQEVSEDGIRGLVGPPRDLEVIFKQRISDDASSQSPDLRSLLQRHPIITSPYTRFAASSRHPGLETSKFLSTQYTSGASGILNPIQCITAGTIVAWLVRPGEGNISAPRYPVYLKRVAINTVDDFDYGLFTKLQTDLLAGVKLLMFAYTFDKAGVYSFAYQDNALLQSVVKVVDGVDELCPPGFEHPQPQTRETLETLGIAAAGTLHLTPAWVPISVACVGIIAVISVVAIFLYFFRRYFWVFPIEAGTTTSPKRSLLQYVRDILLCRMRGEPEEKRSIVPEDFDPRVFQAAYVELVNIQNCIAEGVAAVSSEHQARHEMLKDREIAFRHGLGTFLRRIQDQTEELTSAQGASRYRLGVAASLFLLRKDGLIDLVRSERLASQEYASAVVAMSEDQLKHFVQKVNRDAEHHALEEALVQERDDFANDKHKLILEAEQALMQESYEQHKKRVQCTENAHKSVLEAHNALGAILYAEANEALSQATCAEFAGKVLDIITQLEHEEEAAFQLACREERKQIENAYQHFKQHWSLRTKVTFEARLCVSVNALEEKALLSLSLCTTADEVAEVEANFVAEKQKEEYRKAVTVAQSLIVQQQQHRAQEMEERSQRLKRTVEGRLTRAAAARKRLLNDIQQMNIQQDKDFATYRQASDTSEQELLEMRLRCLASASTVGATTPPWQPQAGQAAVLELCETSEPTSIQPKVTEGNEALLNLEASCRHQLQEIREDIRDFSILIRLAESTYLALDDEGIQAMGAYSDGSWSGIMKDVGTGNEPATDLGTEGVWRTANQSEMLSVLQDLNARPFRTAITEDLGHITLGVWEHATSVEGKGASLPYRTGVSTDKLKQELLEAKAKVTALREGSPDETEAENTARIASLEEANQAIEASLQEHLDRVLQRVCEEHKVECDRLKLEHADQMRAQLHCSEVDSRFTKISDILDCNARVNVRLKEIEVEQANSLQKKMEEIRREMASGVEKVRLQKSSGGEAARQDRQRANEWRENMASKQAQALGRRSQLRAGGGHTEALLTLLRQKMDELWTALEEEKARQQTEVAGKLQQKQVARLAKFGDIQGHRKVK</sequence>